<sequence length="156" mass="17684">MGGVPSKTRKLTVENDDPTSVIKVSEGVVDRIRGNQLVRQEAQPSPGVVAPQQAGPFIAELKKNDEYWENRIRSLEANHKRMNEIMEQEYNKACDQVQGNKMSTAVESKPPCQDTKRAVMECYKHYPNEPMRCAKVVQAFQECVDLKRTHLIANRG</sequence>
<name>A0AAV8WSP0_9CUCU</name>
<keyword evidence="1" id="KW-0175">Coiled coil</keyword>
<dbReference type="SUPFAM" id="SSF47072">
    <property type="entry name" value="Cysteine alpha-hairpin motif"/>
    <property type="match status" value="1"/>
</dbReference>
<dbReference type="PANTHER" id="PTHR21588">
    <property type="entry name" value="COILED-COIL-HELIX-COILED-COIL-HELIX DOMAIN CONTAINING 6"/>
    <property type="match status" value="1"/>
</dbReference>
<gene>
    <name evidence="2" type="ORF">NQ314_018058</name>
</gene>
<evidence type="ECO:0000256" key="1">
    <source>
        <dbReference type="SAM" id="Coils"/>
    </source>
</evidence>
<organism evidence="2 3">
    <name type="scientific">Rhamnusium bicolor</name>
    <dbReference type="NCBI Taxonomy" id="1586634"/>
    <lineage>
        <taxon>Eukaryota</taxon>
        <taxon>Metazoa</taxon>
        <taxon>Ecdysozoa</taxon>
        <taxon>Arthropoda</taxon>
        <taxon>Hexapoda</taxon>
        <taxon>Insecta</taxon>
        <taxon>Pterygota</taxon>
        <taxon>Neoptera</taxon>
        <taxon>Endopterygota</taxon>
        <taxon>Coleoptera</taxon>
        <taxon>Polyphaga</taxon>
        <taxon>Cucujiformia</taxon>
        <taxon>Chrysomeloidea</taxon>
        <taxon>Cerambycidae</taxon>
        <taxon>Lepturinae</taxon>
        <taxon>Rhagiini</taxon>
        <taxon>Rhamnusium</taxon>
    </lineage>
</organism>
<dbReference type="PROSITE" id="PS51808">
    <property type="entry name" value="CHCH"/>
    <property type="match status" value="1"/>
</dbReference>
<comment type="caution">
    <text evidence="2">The sequence shown here is derived from an EMBL/GenBank/DDBJ whole genome shotgun (WGS) entry which is preliminary data.</text>
</comment>
<dbReference type="EMBL" id="JANEYF010005084">
    <property type="protein sequence ID" value="KAJ8929265.1"/>
    <property type="molecule type" value="Genomic_DNA"/>
</dbReference>
<dbReference type="AlphaFoldDB" id="A0AAV8WSP0"/>
<protein>
    <submittedName>
        <fullName evidence="2">Uncharacterized protein</fullName>
    </submittedName>
</protein>
<evidence type="ECO:0000313" key="2">
    <source>
        <dbReference type="EMBL" id="KAJ8929265.1"/>
    </source>
</evidence>
<dbReference type="InterPro" id="IPR052632">
    <property type="entry name" value="MICOS_subunit_Mic19"/>
</dbReference>
<keyword evidence="3" id="KW-1185">Reference proteome</keyword>
<dbReference type="GO" id="GO:0061617">
    <property type="term" value="C:MICOS complex"/>
    <property type="evidence" value="ECO:0007669"/>
    <property type="project" value="TreeGrafter"/>
</dbReference>
<feature type="coiled-coil region" evidence="1">
    <location>
        <begin position="58"/>
        <end position="92"/>
    </location>
</feature>
<proteinExistence type="predicted"/>
<dbReference type="PANTHER" id="PTHR21588:SF18">
    <property type="entry name" value="MICOS COMPLEX SUBUNIT MIC19"/>
    <property type="match status" value="1"/>
</dbReference>
<dbReference type="Proteomes" id="UP001162156">
    <property type="component" value="Unassembled WGS sequence"/>
</dbReference>
<accession>A0AAV8WSP0</accession>
<dbReference type="GO" id="GO:0007007">
    <property type="term" value="P:inner mitochondrial membrane organization"/>
    <property type="evidence" value="ECO:0007669"/>
    <property type="project" value="TreeGrafter"/>
</dbReference>
<dbReference type="InterPro" id="IPR009069">
    <property type="entry name" value="Cys_alpha_HP_mot_SF"/>
</dbReference>
<evidence type="ECO:0000313" key="3">
    <source>
        <dbReference type="Proteomes" id="UP001162156"/>
    </source>
</evidence>
<reference evidence="2" key="1">
    <citation type="journal article" date="2023" name="Insect Mol. Biol.">
        <title>Genome sequencing provides insights into the evolution of gene families encoding plant cell wall-degrading enzymes in longhorned beetles.</title>
        <authorList>
            <person name="Shin N.R."/>
            <person name="Okamura Y."/>
            <person name="Kirsch R."/>
            <person name="Pauchet Y."/>
        </authorList>
    </citation>
    <scope>NUCLEOTIDE SEQUENCE</scope>
    <source>
        <strain evidence="2">RBIC_L_NR</strain>
    </source>
</reference>